<organism evidence="2 3">
    <name type="scientific">Anas platyrhynchos</name>
    <name type="common">Mallard</name>
    <name type="synonym">Anas boschas</name>
    <dbReference type="NCBI Taxonomy" id="8839"/>
    <lineage>
        <taxon>Eukaryota</taxon>
        <taxon>Metazoa</taxon>
        <taxon>Chordata</taxon>
        <taxon>Craniata</taxon>
        <taxon>Vertebrata</taxon>
        <taxon>Euteleostomi</taxon>
        <taxon>Archelosauria</taxon>
        <taxon>Archosauria</taxon>
        <taxon>Dinosauria</taxon>
        <taxon>Saurischia</taxon>
        <taxon>Theropoda</taxon>
        <taxon>Coelurosauria</taxon>
        <taxon>Aves</taxon>
        <taxon>Neognathae</taxon>
        <taxon>Galloanserae</taxon>
        <taxon>Anseriformes</taxon>
        <taxon>Anatidae</taxon>
        <taxon>Anatinae</taxon>
        <taxon>Anas</taxon>
    </lineage>
</organism>
<evidence type="ECO:0000313" key="2">
    <source>
        <dbReference type="EMBL" id="EOA97569.1"/>
    </source>
</evidence>
<feature type="region of interest" description="Disordered" evidence="1">
    <location>
        <begin position="107"/>
        <end position="139"/>
    </location>
</feature>
<protein>
    <submittedName>
        <fullName evidence="2">Uncharacterized protein</fullName>
    </submittedName>
</protein>
<gene>
    <name evidence="2" type="ORF">Anapl_09446</name>
</gene>
<feature type="region of interest" description="Disordered" evidence="1">
    <location>
        <begin position="35"/>
        <end position="72"/>
    </location>
</feature>
<keyword evidence="3" id="KW-1185">Reference proteome</keyword>
<dbReference type="AlphaFoldDB" id="R0L7Z5"/>
<dbReference type="EMBL" id="KB743649">
    <property type="protein sequence ID" value="EOA97569.1"/>
    <property type="molecule type" value="Genomic_DNA"/>
</dbReference>
<reference evidence="3" key="1">
    <citation type="journal article" date="2013" name="Nat. Genet.">
        <title>The duck genome and transcriptome provide insight into an avian influenza virus reservoir species.</title>
        <authorList>
            <person name="Huang Y."/>
            <person name="Li Y."/>
            <person name="Burt D.W."/>
            <person name="Chen H."/>
            <person name="Zhang Y."/>
            <person name="Qian W."/>
            <person name="Kim H."/>
            <person name="Gan S."/>
            <person name="Zhao Y."/>
            <person name="Li J."/>
            <person name="Yi K."/>
            <person name="Feng H."/>
            <person name="Zhu P."/>
            <person name="Li B."/>
            <person name="Liu Q."/>
            <person name="Fairley S."/>
            <person name="Magor K.E."/>
            <person name="Du Z."/>
            <person name="Hu X."/>
            <person name="Goodman L."/>
            <person name="Tafer H."/>
            <person name="Vignal A."/>
            <person name="Lee T."/>
            <person name="Kim K.W."/>
            <person name="Sheng Z."/>
            <person name="An Y."/>
            <person name="Searle S."/>
            <person name="Herrero J."/>
            <person name="Groenen M.A."/>
            <person name="Crooijmans R.P."/>
            <person name="Faraut T."/>
            <person name="Cai Q."/>
            <person name="Webster R.G."/>
            <person name="Aldridge J.R."/>
            <person name="Warren W.C."/>
            <person name="Bartschat S."/>
            <person name="Kehr S."/>
            <person name="Marz M."/>
            <person name="Stadler P.F."/>
            <person name="Smith J."/>
            <person name="Kraus R.H."/>
            <person name="Zhao Y."/>
            <person name="Ren L."/>
            <person name="Fei J."/>
            <person name="Morisson M."/>
            <person name="Kaiser P."/>
            <person name="Griffin D.K."/>
            <person name="Rao M."/>
            <person name="Pitel F."/>
            <person name="Wang J."/>
            <person name="Li N."/>
        </authorList>
    </citation>
    <scope>NUCLEOTIDE SEQUENCE [LARGE SCALE GENOMIC DNA]</scope>
</reference>
<evidence type="ECO:0000256" key="1">
    <source>
        <dbReference type="SAM" id="MobiDB-lite"/>
    </source>
</evidence>
<dbReference type="Proteomes" id="UP000296049">
    <property type="component" value="Unassembled WGS sequence"/>
</dbReference>
<sequence>MQVGAVRPWVPRSSDKAFQHHTDVKKMKPEVLGHGSWERISKAPTRAPHRDAVSNVAEQQQEQHQKMPDKSLKLPVPSCFQGFSAEENSGTVETPLCCTQAGWTRKNQLSPQEGNPSWPARQAASKPPRSAAGPGGGKRCFAKQWEEKEGVGRAFLHLSNHLPIAQLPSCICADPCSAGALFVLEPPEAQEENKAPCLLLFHLSALLRQYPVCAADFGILLLIFPKFPLPRSPRFTLDLGTAPLASQDSGSYKGSDAGSSLRCIRPRPSGLGAAHSRSETPGIPISSRKGESPAHCSASPQVLNEKFSPSTCFISEGSCSRGIRAVETNEALRNGNKTTTEALCRQHSSDTCCVASRGGSSASQVLSAVAASASRCHRPQDLDVLAHPSCRSEAEKPSVSFSHPADPSQRLTQCQPSPCVRSRAAPCSCPDPFWWWHPHPSPLQGYVPRWGMRQIC</sequence>
<feature type="region of interest" description="Disordered" evidence="1">
    <location>
        <begin position="268"/>
        <end position="294"/>
    </location>
</feature>
<feature type="compositionally biased region" description="Basic and acidic residues" evidence="1">
    <location>
        <begin position="61"/>
        <end position="72"/>
    </location>
</feature>
<name>R0L7Z5_ANAPL</name>
<accession>R0L7Z5</accession>
<feature type="region of interest" description="Disordered" evidence="1">
    <location>
        <begin position="1"/>
        <end position="21"/>
    </location>
</feature>
<proteinExistence type="predicted"/>
<evidence type="ECO:0000313" key="3">
    <source>
        <dbReference type="Proteomes" id="UP000296049"/>
    </source>
</evidence>